<feature type="region of interest" description="Disordered" evidence="1">
    <location>
        <begin position="435"/>
        <end position="503"/>
    </location>
</feature>
<accession>W6UPP5</accession>
<name>W6UPP5_ECHGR</name>
<keyword evidence="3" id="KW-1185">Reference proteome</keyword>
<comment type="caution">
    <text evidence="2">The sequence shown here is derived from an EMBL/GenBank/DDBJ whole genome shotgun (WGS) entry which is preliminary data.</text>
</comment>
<dbReference type="AlphaFoldDB" id="W6UPP5"/>
<feature type="region of interest" description="Disordered" evidence="1">
    <location>
        <begin position="225"/>
        <end position="265"/>
    </location>
</feature>
<evidence type="ECO:0000256" key="1">
    <source>
        <dbReference type="SAM" id="MobiDB-lite"/>
    </source>
</evidence>
<proteinExistence type="predicted"/>
<dbReference type="Proteomes" id="UP000019149">
    <property type="component" value="Unassembled WGS sequence"/>
</dbReference>
<evidence type="ECO:0000313" key="3">
    <source>
        <dbReference type="Proteomes" id="UP000019149"/>
    </source>
</evidence>
<dbReference type="EMBL" id="APAU02000010">
    <property type="protein sequence ID" value="EUB62761.1"/>
    <property type="molecule type" value="Genomic_DNA"/>
</dbReference>
<feature type="compositionally biased region" description="Polar residues" evidence="1">
    <location>
        <begin position="446"/>
        <end position="468"/>
    </location>
</feature>
<dbReference type="GeneID" id="36337917"/>
<feature type="compositionally biased region" description="Polar residues" evidence="1">
    <location>
        <begin position="322"/>
        <end position="345"/>
    </location>
</feature>
<dbReference type="CTD" id="36337917"/>
<dbReference type="OrthoDB" id="6288882at2759"/>
<feature type="region of interest" description="Disordered" evidence="1">
    <location>
        <begin position="280"/>
        <end position="374"/>
    </location>
</feature>
<reference evidence="2 3" key="1">
    <citation type="journal article" date="2013" name="Nat. Genet.">
        <title>The genome of the hydatid tapeworm Echinococcus granulosus.</title>
        <authorList>
            <person name="Zheng H."/>
            <person name="Zhang W."/>
            <person name="Zhang L."/>
            <person name="Zhang Z."/>
            <person name="Li J."/>
            <person name="Lu G."/>
            <person name="Zhu Y."/>
            <person name="Wang Y."/>
            <person name="Huang Y."/>
            <person name="Liu J."/>
            <person name="Kang H."/>
            <person name="Chen J."/>
            <person name="Wang L."/>
            <person name="Chen A."/>
            <person name="Yu S."/>
            <person name="Gao Z."/>
            <person name="Jin L."/>
            <person name="Gu W."/>
            <person name="Wang Z."/>
            <person name="Zhao L."/>
            <person name="Shi B."/>
            <person name="Wen H."/>
            <person name="Lin R."/>
            <person name="Jones M.K."/>
            <person name="Brejova B."/>
            <person name="Vinar T."/>
            <person name="Zhao G."/>
            <person name="McManus D.P."/>
            <person name="Chen Z."/>
            <person name="Zhou Y."/>
            <person name="Wang S."/>
        </authorList>
    </citation>
    <scope>NUCLEOTIDE SEQUENCE [LARGE SCALE GENOMIC DNA]</scope>
</reference>
<evidence type="ECO:0000313" key="2">
    <source>
        <dbReference type="EMBL" id="EUB62761.1"/>
    </source>
</evidence>
<sequence length="582" mass="64791">MNVVITRTELHSSQCIQMKECRNFNSLKYCHATLSEYVTNLKVSTIKTSFSMMAHHSDIDEVVFTLQSCLNQLVALSDEAEKVITFHKTLLQWELKADNLQTAYSFAKSIVWKTIEHDFYLYVYSQLSTWLRSTYENAKGLNITSQLQNLLRRLKSLMHTCVGLELPSTILRYRTLLNECEGCENGLDSVNFDETTIETQILQLLEQTAMERGYDLRLYDRLHELSGTGSPNQMTSGADTAPSAPPPTSKTCLPDPQHGSTVGFPTFPTTEPPATVPLINVTTSSAPPPTMTRPRVSDRLAGPIGPSLYQPLRGPTVPKSLPTETSKPYSNLHQTDGQSLKTSTPKFKEKTPLSTPKSSVPAAVPPEPHTRPSFRTNVAHFQRLDQGARAPTQVIPPPQTVIETSESSFTQTSQAQPQAHLASPYIDVGKHRYEAAPPPSKEVEEPSTNDLETGVTRSHTPLSPNDTTRFFIEVEESRQKADQSQRPQEVDTDSDDRARADSFDENVSTTFTDLRLDNNEIPESLTDVTGVQRSGSEQGIRATEVQLPNDSEIREPVKVERANLGADETESILLCLFYTYTT</sequence>
<protein>
    <submittedName>
        <fullName evidence="2">Uncharacterized protein</fullName>
    </submittedName>
</protein>
<organism evidence="2 3">
    <name type="scientific">Echinococcus granulosus</name>
    <name type="common">Hydatid tapeworm</name>
    <dbReference type="NCBI Taxonomy" id="6210"/>
    <lineage>
        <taxon>Eukaryota</taxon>
        <taxon>Metazoa</taxon>
        <taxon>Spiralia</taxon>
        <taxon>Lophotrochozoa</taxon>
        <taxon>Platyhelminthes</taxon>
        <taxon>Cestoda</taxon>
        <taxon>Eucestoda</taxon>
        <taxon>Cyclophyllidea</taxon>
        <taxon>Taeniidae</taxon>
        <taxon>Echinococcus</taxon>
        <taxon>Echinococcus granulosus group</taxon>
    </lineage>
</organism>
<dbReference type="KEGG" id="egl:EGR_02202"/>
<gene>
    <name evidence="2" type="ORF">EGR_02202</name>
</gene>
<dbReference type="RefSeq" id="XP_024353957.1">
    <property type="nucleotide sequence ID" value="XM_024491451.1"/>
</dbReference>